<feature type="domain" description="Ras-associating" evidence="3">
    <location>
        <begin position="1"/>
        <end position="82"/>
    </location>
</feature>
<evidence type="ECO:0000256" key="2">
    <source>
        <dbReference type="SAM" id="MobiDB-lite"/>
    </source>
</evidence>
<dbReference type="InterPro" id="IPR048945">
    <property type="entry name" value="RASSF8/10_RA"/>
</dbReference>
<comment type="caution">
    <text evidence="4">The sequence shown here is derived from an EMBL/GenBank/DDBJ whole genome shotgun (WGS) entry which is preliminary data.</text>
</comment>
<dbReference type="SUPFAM" id="SSF54236">
    <property type="entry name" value="Ubiquitin-like"/>
    <property type="match status" value="1"/>
</dbReference>
<dbReference type="Pfam" id="PF21712">
    <property type="entry name" value="RASSF8-10_RA"/>
    <property type="match status" value="1"/>
</dbReference>
<feature type="region of interest" description="Disordered" evidence="2">
    <location>
        <begin position="218"/>
        <end position="296"/>
    </location>
</feature>
<dbReference type="InterPro" id="IPR033593">
    <property type="entry name" value="N-RASSF"/>
</dbReference>
<dbReference type="AlphaFoldDB" id="A0A210Q2I7"/>
<dbReference type="PANTHER" id="PTHR15286">
    <property type="entry name" value="RAS-ASSOCIATING DOMAIN CONTAINING PROTEIN"/>
    <property type="match status" value="1"/>
</dbReference>
<dbReference type="PROSITE" id="PS50200">
    <property type="entry name" value="RA"/>
    <property type="match status" value="1"/>
</dbReference>
<reference evidence="4 5" key="1">
    <citation type="journal article" date="2017" name="Nat. Ecol. Evol.">
        <title>Scallop genome provides insights into evolution of bilaterian karyotype and development.</title>
        <authorList>
            <person name="Wang S."/>
            <person name="Zhang J."/>
            <person name="Jiao W."/>
            <person name="Li J."/>
            <person name="Xun X."/>
            <person name="Sun Y."/>
            <person name="Guo X."/>
            <person name="Huan P."/>
            <person name="Dong B."/>
            <person name="Zhang L."/>
            <person name="Hu X."/>
            <person name="Sun X."/>
            <person name="Wang J."/>
            <person name="Zhao C."/>
            <person name="Wang Y."/>
            <person name="Wang D."/>
            <person name="Huang X."/>
            <person name="Wang R."/>
            <person name="Lv J."/>
            <person name="Li Y."/>
            <person name="Zhang Z."/>
            <person name="Liu B."/>
            <person name="Lu W."/>
            <person name="Hui Y."/>
            <person name="Liang J."/>
            <person name="Zhou Z."/>
            <person name="Hou R."/>
            <person name="Li X."/>
            <person name="Liu Y."/>
            <person name="Li H."/>
            <person name="Ning X."/>
            <person name="Lin Y."/>
            <person name="Zhao L."/>
            <person name="Xing Q."/>
            <person name="Dou J."/>
            <person name="Li Y."/>
            <person name="Mao J."/>
            <person name="Guo H."/>
            <person name="Dou H."/>
            <person name="Li T."/>
            <person name="Mu C."/>
            <person name="Jiang W."/>
            <person name="Fu Q."/>
            <person name="Fu X."/>
            <person name="Miao Y."/>
            <person name="Liu J."/>
            <person name="Yu Q."/>
            <person name="Li R."/>
            <person name="Liao H."/>
            <person name="Li X."/>
            <person name="Kong Y."/>
            <person name="Jiang Z."/>
            <person name="Chourrout D."/>
            <person name="Li R."/>
            <person name="Bao Z."/>
        </authorList>
    </citation>
    <scope>NUCLEOTIDE SEQUENCE [LARGE SCALE GENOMIC DNA]</scope>
    <source>
        <strain evidence="4 5">PY_sf001</strain>
    </source>
</reference>
<feature type="compositionally biased region" description="Polar residues" evidence="2">
    <location>
        <begin position="253"/>
        <end position="285"/>
    </location>
</feature>
<protein>
    <submittedName>
        <fullName evidence="4">Ras association domain-containing protein 8</fullName>
    </submittedName>
</protein>
<feature type="coiled-coil region" evidence="1">
    <location>
        <begin position="506"/>
        <end position="600"/>
    </location>
</feature>
<dbReference type="STRING" id="6573.A0A210Q2I7"/>
<dbReference type="SMART" id="SM00314">
    <property type="entry name" value="RA"/>
    <property type="match status" value="1"/>
</dbReference>
<keyword evidence="1" id="KW-0175">Coiled coil</keyword>
<name>A0A210Q2I7_MIZYE</name>
<proteinExistence type="predicted"/>
<sequence>MELKVRVDGILRVVCGVTETSTCQDVVIALAHAMGKTGRFTLIEKWRENERPLLPDECPVKILQKWGEYATEVQLLLKHSGKQKTDIPPTNQQKENNKPKINLTSAPRDTGIRKSLTFSGAHHVAPEAARPRQRYLQMGKNLDKHETSSVNSQPILPRHREVKQNPVYGVGVRLKATQGGEPQPNILPLNSHNSVNSDLDPRVQLHSQVQGENVYPRERTHVNPDPHPSLLQQTGPRTRQAQHRTEHHRVASPYNNFQQAGGSHSKTTNHSFSHQHSSGITNTHGNVKPSIGSNNNNESSISILPLVQNRVSRPSAFQPVPQKPRADSLDLTQPAHAIGSLPVYHARPVNSEVEEYDLDSNFPDVLKNSRKEVLIEEYTMPDDHHNGSALVGVKEVLEPDPQVVKMQRLVSQQQERIRMQESQLQMIDTELVSLEDEDRQSLDQKHSIGEEMTCLQQTYNQNEAEVVQLAAVSWVDIINAEKTREKSYRSDILIVKDKTDTCVKDLEINNEKISELEKQVTSEKQELEECRQEQEREITQIRKDAEDVKGELEKGVKTFNTDSKCMEEVEEELKSSDEKKESQSKEVETLEKQIKEVNIQELNMVGKGEKSGKNGKAVLQALEGRLSPHPGLGGRKYIASPLSKVLSVSKNPNGVWV</sequence>
<dbReference type="InterPro" id="IPR029071">
    <property type="entry name" value="Ubiquitin-like_domsf"/>
</dbReference>
<feature type="compositionally biased region" description="Polar residues" evidence="2">
    <location>
        <begin position="230"/>
        <end position="239"/>
    </location>
</feature>
<dbReference type="Gene3D" id="3.10.20.90">
    <property type="entry name" value="Phosphatidylinositol 3-kinase Catalytic Subunit, Chain A, domain 1"/>
    <property type="match status" value="1"/>
</dbReference>
<evidence type="ECO:0000259" key="3">
    <source>
        <dbReference type="PROSITE" id="PS50200"/>
    </source>
</evidence>
<evidence type="ECO:0000313" key="5">
    <source>
        <dbReference type="Proteomes" id="UP000242188"/>
    </source>
</evidence>
<accession>A0A210Q2I7</accession>
<evidence type="ECO:0000313" key="4">
    <source>
        <dbReference type="EMBL" id="OWF42946.1"/>
    </source>
</evidence>
<dbReference type="OrthoDB" id="10051571at2759"/>
<dbReference type="InterPro" id="IPR000159">
    <property type="entry name" value="RA_dom"/>
</dbReference>
<dbReference type="GO" id="GO:0007165">
    <property type="term" value="P:signal transduction"/>
    <property type="evidence" value="ECO:0007669"/>
    <property type="project" value="InterPro"/>
</dbReference>
<dbReference type="EMBL" id="NEDP02005201">
    <property type="protein sequence ID" value="OWF42946.1"/>
    <property type="molecule type" value="Genomic_DNA"/>
</dbReference>
<gene>
    <name evidence="4" type="ORF">KP79_PYT18099</name>
</gene>
<feature type="region of interest" description="Disordered" evidence="2">
    <location>
        <begin position="80"/>
        <end position="108"/>
    </location>
</feature>
<keyword evidence="5" id="KW-1185">Reference proteome</keyword>
<organism evidence="4 5">
    <name type="scientific">Mizuhopecten yessoensis</name>
    <name type="common">Japanese scallop</name>
    <name type="synonym">Patinopecten yessoensis</name>
    <dbReference type="NCBI Taxonomy" id="6573"/>
    <lineage>
        <taxon>Eukaryota</taxon>
        <taxon>Metazoa</taxon>
        <taxon>Spiralia</taxon>
        <taxon>Lophotrochozoa</taxon>
        <taxon>Mollusca</taxon>
        <taxon>Bivalvia</taxon>
        <taxon>Autobranchia</taxon>
        <taxon>Pteriomorphia</taxon>
        <taxon>Pectinida</taxon>
        <taxon>Pectinoidea</taxon>
        <taxon>Pectinidae</taxon>
        <taxon>Mizuhopecten</taxon>
    </lineage>
</organism>
<dbReference type="PANTHER" id="PTHR15286:SF6">
    <property type="entry name" value="GH01133P"/>
    <property type="match status" value="1"/>
</dbReference>
<evidence type="ECO:0000256" key="1">
    <source>
        <dbReference type="SAM" id="Coils"/>
    </source>
</evidence>
<dbReference type="Proteomes" id="UP000242188">
    <property type="component" value="Unassembled WGS sequence"/>
</dbReference>